<reference evidence="3 4" key="1">
    <citation type="submission" date="2018-09" db="EMBL/GenBank/DDBJ databases">
        <title>A high-quality reference genome of wild soybean provides a powerful tool to mine soybean genomes.</title>
        <authorList>
            <person name="Xie M."/>
            <person name="Chung C.Y.L."/>
            <person name="Li M.-W."/>
            <person name="Wong F.-L."/>
            <person name="Chan T.-F."/>
            <person name="Lam H.-M."/>
        </authorList>
    </citation>
    <scope>NUCLEOTIDE SEQUENCE [LARGE SCALE GENOMIC DNA]</scope>
    <source>
        <strain evidence="4">cv. W05</strain>
        <tissue evidence="3">Hypocotyl of etiolated seedlings</tissue>
    </source>
</reference>
<gene>
    <name evidence="3" type="ORF">D0Y65_030194</name>
</gene>
<proteinExistence type="predicted"/>
<comment type="caution">
    <text evidence="3">The sequence shown here is derived from an EMBL/GenBank/DDBJ whole genome shotgun (WGS) entry which is preliminary data.</text>
</comment>
<evidence type="ECO:0000313" key="4">
    <source>
        <dbReference type="Proteomes" id="UP000289340"/>
    </source>
</evidence>
<feature type="region of interest" description="Disordered" evidence="1">
    <location>
        <begin position="589"/>
        <end position="608"/>
    </location>
</feature>
<dbReference type="PANTHER" id="PTHR31973:SF191">
    <property type="entry name" value="OS05G0489400 PROTEIN"/>
    <property type="match status" value="1"/>
</dbReference>
<keyword evidence="4" id="KW-1185">Reference proteome</keyword>
<dbReference type="InterPro" id="IPR058594">
    <property type="entry name" value="PB1-like_dom_pln"/>
</dbReference>
<feature type="domain" description="PB1-like" evidence="2">
    <location>
        <begin position="95"/>
        <end position="188"/>
    </location>
</feature>
<organism evidence="3 4">
    <name type="scientific">Glycine soja</name>
    <name type="common">Wild soybean</name>
    <dbReference type="NCBI Taxonomy" id="3848"/>
    <lineage>
        <taxon>Eukaryota</taxon>
        <taxon>Viridiplantae</taxon>
        <taxon>Streptophyta</taxon>
        <taxon>Embryophyta</taxon>
        <taxon>Tracheophyta</taxon>
        <taxon>Spermatophyta</taxon>
        <taxon>Magnoliopsida</taxon>
        <taxon>eudicotyledons</taxon>
        <taxon>Gunneridae</taxon>
        <taxon>Pentapetalae</taxon>
        <taxon>rosids</taxon>
        <taxon>fabids</taxon>
        <taxon>Fabales</taxon>
        <taxon>Fabaceae</taxon>
        <taxon>Papilionoideae</taxon>
        <taxon>50 kb inversion clade</taxon>
        <taxon>NPAAA clade</taxon>
        <taxon>indigoferoid/millettioid clade</taxon>
        <taxon>Phaseoleae</taxon>
        <taxon>Glycine</taxon>
        <taxon>Glycine subgen. Soja</taxon>
    </lineage>
</organism>
<dbReference type="Proteomes" id="UP000289340">
    <property type="component" value="Chromosome 11"/>
</dbReference>
<dbReference type="AlphaFoldDB" id="A0A445I2R2"/>
<dbReference type="Pfam" id="PF26130">
    <property type="entry name" value="PB1-like"/>
    <property type="match status" value="1"/>
</dbReference>
<sequence>MDQPFLSLILVFPTHAPPHFTAKGLGFAIASHHRYRFRASLKHTRLAEGLDQGSGIEGCGSKSEVGGPKQVSLLYCAHVFYSLMSATMLSLCEMAFTVEVNHGGYFTPEPFLKYFGGDITLLSEIDIDKWSFFEFVGILKQDVKIKGDFKLCWEGANAGFKELVLDSHVAEVLNFGLSQNSPMEVYVEKLNHGLVDDVNVVDVEEGVGGGIVEPEGAAISDSDSDEGKAQADGEIGSNGVDKHVEGDDEMTEGIHEFKEAILEHSILNGRQIVFRPNDRVRARAKCNQKFGHVIFCSKVGRSEIYKIKTCRPKHHCGKVFKNKNASSEWVAMLSAEKLRGIVDEAAIRQYSYLKTYVGRDPNDQYLPLAFVVVENETENSWKWFLELLVADIGEIDANKPLYTWAGEENRFCLRHLYQNFKNFFGGGTLLRDLMMGAAKATYVQAHDWVMMTVDKNAWCKHAFSRYPKLPVAENAVPEAGNVMPITQSQQAGNDLHNNMNAGKVQKRKAPAKPAKPAHVKPAKPTPVSVKIAKAAPVKTAKPAPIKNAKLAAATSPVGHYTKMSYGIAKSANTGKRKDAVLHNNNDKAKKKMKLSERTTPSANAAPSSIHKLKKLCELTKGSIYA</sequence>
<accession>A0A445I2R2</accession>
<evidence type="ECO:0000256" key="1">
    <source>
        <dbReference type="SAM" id="MobiDB-lite"/>
    </source>
</evidence>
<evidence type="ECO:0000259" key="2">
    <source>
        <dbReference type="Pfam" id="PF26130"/>
    </source>
</evidence>
<protein>
    <recommendedName>
        <fullName evidence="2">PB1-like domain-containing protein</fullName>
    </recommendedName>
</protein>
<evidence type="ECO:0000313" key="3">
    <source>
        <dbReference type="EMBL" id="RZB80357.1"/>
    </source>
</evidence>
<dbReference type="EMBL" id="QZWG01000011">
    <property type="protein sequence ID" value="RZB80357.1"/>
    <property type="molecule type" value="Genomic_DNA"/>
</dbReference>
<feature type="compositionally biased region" description="Polar residues" evidence="1">
    <location>
        <begin position="597"/>
        <end position="606"/>
    </location>
</feature>
<feature type="region of interest" description="Disordered" evidence="1">
    <location>
        <begin position="214"/>
        <end position="243"/>
    </location>
</feature>
<name>A0A445I2R2_GLYSO</name>
<dbReference type="PANTHER" id="PTHR31973">
    <property type="entry name" value="POLYPROTEIN, PUTATIVE-RELATED"/>
    <property type="match status" value="1"/>
</dbReference>